<name>A0ABP9Z393_9FUNG</name>
<protein>
    <submittedName>
        <fullName evidence="2">Uncharacterized protein</fullName>
    </submittedName>
</protein>
<feature type="compositionally biased region" description="Low complexity" evidence="1">
    <location>
        <begin position="152"/>
        <end position="180"/>
    </location>
</feature>
<accession>A0ABP9Z393</accession>
<evidence type="ECO:0000313" key="2">
    <source>
        <dbReference type="EMBL" id="GAA5813587.1"/>
    </source>
</evidence>
<evidence type="ECO:0000256" key="1">
    <source>
        <dbReference type="SAM" id="MobiDB-lite"/>
    </source>
</evidence>
<feature type="region of interest" description="Disordered" evidence="1">
    <location>
        <begin position="220"/>
        <end position="301"/>
    </location>
</feature>
<evidence type="ECO:0000313" key="3">
    <source>
        <dbReference type="Proteomes" id="UP001473302"/>
    </source>
</evidence>
<feature type="compositionally biased region" description="Polar residues" evidence="1">
    <location>
        <begin position="291"/>
        <end position="301"/>
    </location>
</feature>
<feature type="compositionally biased region" description="Polar residues" evidence="1">
    <location>
        <begin position="243"/>
        <end position="256"/>
    </location>
</feature>
<gene>
    <name evidence="2" type="ORF">MFLAVUS_007070</name>
</gene>
<feature type="region of interest" description="Disordered" evidence="1">
    <location>
        <begin position="152"/>
        <end position="197"/>
    </location>
</feature>
<reference evidence="2 3" key="1">
    <citation type="submission" date="2024-04" db="EMBL/GenBank/DDBJ databases">
        <title>genome sequences of Mucor flavus KT1a and Helicostylum pulchrum KT1b strains isolated from the surface of a dry-aged beef.</title>
        <authorList>
            <person name="Toyotome T."/>
            <person name="Hosono M."/>
            <person name="Torimaru M."/>
            <person name="Fukuda K."/>
            <person name="Mikami N."/>
        </authorList>
    </citation>
    <scope>NUCLEOTIDE SEQUENCE [LARGE SCALE GENOMIC DNA]</scope>
    <source>
        <strain evidence="2 3">KT1a</strain>
    </source>
</reference>
<dbReference type="EMBL" id="BAABUK010000017">
    <property type="protein sequence ID" value="GAA5813587.1"/>
    <property type="molecule type" value="Genomic_DNA"/>
</dbReference>
<proteinExistence type="predicted"/>
<dbReference type="Proteomes" id="UP001473302">
    <property type="component" value="Unassembled WGS sequence"/>
</dbReference>
<sequence>MSTPIETNTATAPVIEVPPKDETPAVINVDDHVVNTETTTAPVTTREPTTTTKVTPAQRLNSVFTKARQTVTDAVSDAQKALSERKTNNQATTTTAATTTTTTTAAAVPTDATTITTGAVVNSAPEVTDKKAGGPNNTFKGILNRVKGLKPATTTTTTTHPTVAEPVTEQTTTTNEGGEAPVPPPKDNAKANETNPVLEQFKRNTTLLSNYLLQKKKEFTEKKSSDTNQQQQNTTASPELHSETVTGDKPTTNTSPLVRRITQLVHNATASINKKKKTETDNADIVPPTVVNASPAVTSAA</sequence>
<keyword evidence="3" id="KW-1185">Reference proteome</keyword>
<organism evidence="2 3">
    <name type="scientific">Mucor flavus</name>
    <dbReference type="NCBI Taxonomy" id="439312"/>
    <lineage>
        <taxon>Eukaryota</taxon>
        <taxon>Fungi</taxon>
        <taxon>Fungi incertae sedis</taxon>
        <taxon>Mucoromycota</taxon>
        <taxon>Mucoromycotina</taxon>
        <taxon>Mucoromycetes</taxon>
        <taxon>Mucorales</taxon>
        <taxon>Mucorineae</taxon>
        <taxon>Mucoraceae</taxon>
        <taxon>Mucor</taxon>
    </lineage>
</organism>
<comment type="caution">
    <text evidence="2">The sequence shown here is derived from an EMBL/GenBank/DDBJ whole genome shotgun (WGS) entry which is preliminary data.</text>
</comment>